<dbReference type="PANTHER" id="PTHR43546">
    <property type="entry name" value="UPF0173 METAL-DEPENDENT HYDROLASE MJ1163-RELATED"/>
    <property type="match status" value="1"/>
</dbReference>
<dbReference type="Pfam" id="PF12706">
    <property type="entry name" value="Lactamase_B_2"/>
    <property type="match status" value="1"/>
</dbReference>
<organism evidence="2 3">
    <name type="scientific">Clostridium puniceum</name>
    <dbReference type="NCBI Taxonomy" id="29367"/>
    <lineage>
        <taxon>Bacteria</taxon>
        <taxon>Bacillati</taxon>
        <taxon>Bacillota</taxon>
        <taxon>Clostridia</taxon>
        <taxon>Eubacteriales</taxon>
        <taxon>Clostridiaceae</taxon>
        <taxon>Clostridium</taxon>
    </lineage>
</organism>
<dbReference type="Gene3D" id="3.60.15.10">
    <property type="entry name" value="Ribonuclease Z/Hydroxyacylglutathione hydrolase-like"/>
    <property type="match status" value="1"/>
</dbReference>
<dbReference type="GO" id="GO:0016787">
    <property type="term" value="F:hydrolase activity"/>
    <property type="evidence" value="ECO:0007669"/>
    <property type="project" value="UniProtKB-KW"/>
</dbReference>
<gene>
    <name evidence="2" type="primary">ulaG_2</name>
    <name evidence="2" type="ORF">CLPUN_22160</name>
</gene>
<dbReference type="SUPFAM" id="SSF56281">
    <property type="entry name" value="Metallo-hydrolase/oxidoreductase"/>
    <property type="match status" value="1"/>
</dbReference>
<dbReference type="InterPro" id="IPR050114">
    <property type="entry name" value="UPF0173_UPF0282_UlaG_hydrolase"/>
</dbReference>
<sequence length="280" mass="31821">MKSGIELINDIDNCVLENGNIAFWWLGQLGYVIKIGETVIYLDAFLYADFPNRNIPPLLKPEEIKNADFIIGTHDHDDHIDRKVWHQLSLSSPNAKFIVPKLLVDNLSNSLNIPRNRFIGLDDGLSISEKGLKITGIPSAHEFLDQDPDSGCYPYLGYVIEGNGCTLYHSGDTCLYEDIYSNLKKWNKFDVMFIPINGRDGKRYRENFIGNITYQEAVDLAGSIKPKLVVPGHYEMFSNNSEDPSLFSDYIEAKYPNINYWIGDHGQMVNISNYINTKSL</sequence>
<dbReference type="STRING" id="29367.CLPUN_22160"/>
<dbReference type="AlphaFoldDB" id="A0A1S8TIY3"/>
<reference evidence="2 3" key="1">
    <citation type="submission" date="2016-05" db="EMBL/GenBank/DDBJ databases">
        <title>Microbial solvent formation.</title>
        <authorList>
            <person name="Poehlein A."/>
            <person name="Montoya Solano J.D."/>
            <person name="Flitsch S."/>
            <person name="Krabben P."/>
            <person name="Duerre P."/>
            <person name="Daniel R."/>
        </authorList>
    </citation>
    <scope>NUCLEOTIDE SEQUENCE [LARGE SCALE GENOMIC DNA]</scope>
    <source>
        <strain evidence="2 3">DSM 2619</strain>
    </source>
</reference>
<accession>A0A1S8TIY3</accession>
<feature type="domain" description="Metallo-beta-lactamase" evidence="1">
    <location>
        <begin position="42"/>
        <end position="234"/>
    </location>
</feature>
<protein>
    <submittedName>
        <fullName evidence="2">Putative L-ascorbate-6-phosphate lactonase UlaG</fullName>
        <ecNumber evidence="2">3.1.1.-</ecNumber>
    </submittedName>
</protein>
<dbReference type="Proteomes" id="UP000190890">
    <property type="component" value="Unassembled WGS sequence"/>
</dbReference>
<dbReference type="OrthoDB" id="9789133at2"/>
<proteinExistence type="predicted"/>
<dbReference type="EMBL" id="LZZM01000148">
    <property type="protein sequence ID" value="OOM77542.1"/>
    <property type="molecule type" value="Genomic_DNA"/>
</dbReference>
<evidence type="ECO:0000313" key="3">
    <source>
        <dbReference type="Proteomes" id="UP000190890"/>
    </source>
</evidence>
<dbReference type="RefSeq" id="WP_077847357.1">
    <property type="nucleotide sequence ID" value="NZ_LZZM01000148.1"/>
</dbReference>
<dbReference type="InterPro" id="IPR001279">
    <property type="entry name" value="Metallo-B-lactamas"/>
</dbReference>
<evidence type="ECO:0000313" key="2">
    <source>
        <dbReference type="EMBL" id="OOM77542.1"/>
    </source>
</evidence>
<dbReference type="InterPro" id="IPR036866">
    <property type="entry name" value="RibonucZ/Hydroxyglut_hydro"/>
</dbReference>
<keyword evidence="3" id="KW-1185">Reference proteome</keyword>
<dbReference type="EC" id="3.1.1.-" evidence="2"/>
<keyword evidence="2" id="KW-0378">Hydrolase</keyword>
<evidence type="ECO:0000259" key="1">
    <source>
        <dbReference type="Pfam" id="PF12706"/>
    </source>
</evidence>
<name>A0A1S8TIY3_9CLOT</name>
<comment type="caution">
    <text evidence="2">The sequence shown here is derived from an EMBL/GenBank/DDBJ whole genome shotgun (WGS) entry which is preliminary data.</text>
</comment>